<organism evidence="2 3">
    <name type="scientific">Pelagomonas calceolata</name>
    <dbReference type="NCBI Taxonomy" id="35677"/>
    <lineage>
        <taxon>Eukaryota</taxon>
        <taxon>Sar</taxon>
        <taxon>Stramenopiles</taxon>
        <taxon>Ochrophyta</taxon>
        <taxon>Pelagophyceae</taxon>
        <taxon>Pelagomonadales</taxon>
        <taxon>Pelagomonadaceae</taxon>
        <taxon>Pelagomonas</taxon>
    </lineage>
</organism>
<sequence length="374" mass="42607">MRLLRVLVLVQMGEGLIQGTPAGAVAEPSQAGDELSPEDALLCAPARRNLSVSTGILKMALYTYSFGNYRHEISQYRPWDDFHGWDHRYVFCDTSITQKMVADGWIQCLVPPGYLPRATFQVHRTRNVSAGWDLTKFFKFGHVAAVLRPFDYLLHIDFSFIATRNKYFYFLPRFADVEALIRTKPEVELIALRHRERALVRSEWQVTTKNKMEFQHLICQFGQAMRAKFGSEASTGVNRFLFLNNLWLTQVVDVTPLFLMGLFVRKVHNVPKLDVIFADTVRTLVSFGLKRDQNVFPLALWNRYGNMTSIKVLMCGRNISTAVCHPARNPPASSTIRDFGRPLALTARSACNHTGEHKAYDKVLVYDPGPTRMS</sequence>
<accession>A0A8J2SKR8</accession>
<dbReference type="AlphaFoldDB" id="A0A8J2SKR8"/>
<proteinExistence type="predicted"/>
<comment type="caution">
    <text evidence="2">The sequence shown here is derived from an EMBL/GenBank/DDBJ whole genome shotgun (WGS) entry which is preliminary data.</text>
</comment>
<evidence type="ECO:0000313" key="2">
    <source>
        <dbReference type="EMBL" id="CAH0372726.1"/>
    </source>
</evidence>
<dbReference type="EMBL" id="CAKKNE010000003">
    <property type="protein sequence ID" value="CAH0372726.1"/>
    <property type="molecule type" value="Genomic_DNA"/>
</dbReference>
<evidence type="ECO:0000256" key="1">
    <source>
        <dbReference type="SAM" id="SignalP"/>
    </source>
</evidence>
<keyword evidence="3" id="KW-1185">Reference proteome</keyword>
<protein>
    <submittedName>
        <fullName evidence="2">Uncharacterized protein</fullName>
    </submittedName>
</protein>
<gene>
    <name evidence="2" type="ORF">PECAL_3P27490</name>
</gene>
<evidence type="ECO:0000313" key="3">
    <source>
        <dbReference type="Proteomes" id="UP000789595"/>
    </source>
</evidence>
<dbReference type="Proteomes" id="UP000789595">
    <property type="component" value="Unassembled WGS sequence"/>
</dbReference>
<reference evidence="2" key="1">
    <citation type="submission" date="2021-11" db="EMBL/GenBank/DDBJ databases">
        <authorList>
            <consortium name="Genoscope - CEA"/>
            <person name="William W."/>
        </authorList>
    </citation>
    <scope>NUCLEOTIDE SEQUENCE</scope>
</reference>
<feature type="signal peptide" evidence="1">
    <location>
        <begin position="1"/>
        <end position="19"/>
    </location>
</feature>
<keyword evidence="1" id="KW-0732">Signal</keyword>
<feature type="chain" id="PRO_5035318788" evidence="1">
    <location>
        <begin position="20"/>
        <end position="374"/>
    </location>
</feature>
<name>A0A8J2SKR8_9STRA</name>